<evidence type="ECO:0000313" key="2">
    <source>
        <dbReference type="EMBL" id="QNJ96252.1"/>
    </source>
</evidence>
<organism evidence="2 3">
    <name type="scientific">Mycolicibacterium fluoranthenivorans</name>
    <dbReference type="NCBI Taxonomy" id="258505"/>
    <lineage>
        <taxon>Bacteria</taxon>
        <taxon>Bacillati</taxon>
        <taxon>Actinomycetota</taxon>
        <taxon>Actinomycetes</taxon>
        <taxon>Mycobacteriales</taxon>
        <taxon>Mycobacteriaceae</taxon>
        <taxon>Mycolicibacterium</taxon>
    </lineage>
</organism>
<dbReference type="EMBL" id="CP059894">
    <property type="protein sequence ID" value="QNJ96252.1"/>
    <property type="molecule type" value="Genomic_DNA"/>
</dbReference>
<feature type="transmembrane region" description="Helical" evidence="1">
    <location>
        <begin position="57"/>
        <end position="75"/>
    </location>
</feature>
<keyword evidence="1" id="KW-1133">Transmembrane helix</keyword>
<reference evidence="2 3" key="1">
    <citation type="submission" date="2020-07" db="EMBL/GenBank/DDBJ databases">
        <title>Draft genome sequence of four isobutane-metabolizing strains capable of cometabolically degrading diverse ether contaminants.</title>
        <authorList>
            <person name="Chen W."/>
            <person name="Faulkner N."/>
            <person name="Smith C."/>
            <person name="Hyman M."/>
        </authorList>
    </citation>
    <scope>NUCLEOTIDE SEQUENCE [LARGE SCALE GENOMIC DNA]</scope>
    <source>
        <strain evidence="2 3">2A</strain>
    </source>
</reference>
<protein>
    <recommendedName>
        <fullName evidence="4">Intracellular septation protein A</fullName>
    </recommendedName>
</protein>
<feature type="transmembrane region" description="Helical" evidence="1">
    <location>
        <begin position="20"/>
        <end position="45"/>
    </location>
</feature>
<sequence>MRPVLRGMLLDFGPPLGAYYGLRAAGVSEYIALLTATVLAGIKVAYDAIRARRLDPFAGYLMLNFGLSLAVGLATSNARMLMVGDTLVGGIGALIFLGSCLIGKPLTQVVAERVQPPDERSTEPGAAAYRHRVHVLLSAIWGVGLLLGMFLSLGIIFSLSVDVGKGVNTVVSLALTGLLILATVVVAKAARSRWEQRIAPQG</sequence>
<evidence type="ECO:0008006" key="4">
    <source>
        <dbReference type="Google" id="ProtNLM"/>
    </source>
</evidence>
<dbReference type="KEGG" id="mflu:HZU40_21220"/>
<dbReference type="AlphaFoldDB" id="A0A7G8PPI6"/>
<evidence type="ECO:0000313" key="3">
    <source>
        <dbReference type="Proteomes" id="UP000515498"/>
    </source>
</evidence>
<name>A0A7G8PPI6_9MYCO</name>
<gene>
    <name evidence="2" type="ORF">HZU40_21220</name>
</gene>
<feature type="transmembrane region" description="Helical" evidence="1">
    <location>
        <begin position="169"/>
        <end position="187"/>
    </location>
</feature>
<evidence type="ECO:0000256" key="1">
    <source>
        <dbReference type="SAM" id="Phobius"/>
    </source>
</evidence>
<proteinExistence type="predicted"/>
<feature type="transmembrane region" description="Helical" evidence="1">
    <location>
        <begin position="81"/>
        <end position="103"/>
    </location>
</feature>
<keyword evidence="1" id="KW-0812">Transmembrane</keyword>
<dbReference type="Proteomes" id="UP000515498">
    <property type="component" value="Chromosome"/>
</dbReference>
<dbReference type="NCBIfam" id="NF041646">
    <property type="entry name" value="VC0807_fam"/>
    <property type="match status" value="1"/>
</dbReference>
<feature type="transmembrane region" description="Helical" evidence="1">
    <location>
        <begin position="135"/>
        <end position="157"/>
    </location>
</feature>
<accession>A0A7G8PPI6</accession>
<keyword evidence="1" id="KW-0472">Membrane</keyword>